<evidence type="ECO:0000256" key="1">
    <source>
        <dbReference type="SAM" id="Phobius"/>
    </source>
</evidence>
<dbReference type="EMBL" id="ACIL03000016">
    <property type="protein sequence ID" value="ESL02484.1"/>
    <property type="molecule type" value="Genomic_DNA"/>
</dbReference>
<reference evidence="2 3" key="1">
    <citation type="submission" date="2013-06" db="EMBL/GenBank/DDBJ databases">
        <authorList>
            <person name="Weinstock G."/>
            <person name="Sodergren E."/>
            <person name="Clifton S."/>
            <person name="Fulton L."/>
            <person name="Fulton B."/>
            <person name="Courtney L."/>
            <person name="Fronick C."/>
            <person name="Harrison M."/>
            <person name="Strong C."/>
            <person name="Farmer C."/>
            <person name="Delahaunty K."/>
            <person name="Markovic C."/>
            <person name="Hall O."/>
            <person name="Minx P."/>
            <person name="Tomlinson C."/>
            <person name="Mitreva M."/>
            <person name="Nelson J."/>
            <person name="Hou S."/>
            <person name="Wollam A."/>
            <person name="Pepin K.H."/>
            <person name="Johnson M."/>
            <person name="Bhonagiri V."/>
            <person name="Nash W.E."/>
            <person name="Warren W."/>
            <person name="Chinwalla A."/>
            <person name="Mardis E.R."/>
            <person name="Wilson R.K."/>
        </authorList>
    </citation>
    <scope>NUCLEOTIDE SEQUENCE [LARGE SCALE GENOMIC DNA]</scope>
    <source>
        <strain evidence="2 3">ATCC 51271</strain>
    </source>
</reference>
<dbReference type="RefSeq" id="WP_023355466.1">
    <property type="nucleotide sequence ID" value="NZ_KI535369.1"/>
</dbReference>
<protein>
    <recommendedName>
        <fullName evidence="4">DUF4367 domain-containing protein</fullName>
    </recommendedName>
</protein>
<name>V2XJY3_9FIRM</name>
<keyword evidence="1" id="KW-1133">Transmembrane helix</keyword>
<comment type="caution">
    <text evidence="2">The sequence shown here is derived from an EMBL/GenBank/DDBJ whole genome shotgun (WGS) entry which is preliminary data.</text>
</comment>
<keyword evidence="3" id="KW-1185">Reference proteome</keyword>
<accession>V2XJY3</accession>
<dbReference type="STRING" id="592026.GCWU0000282_002620"/>
<organism evidence="2 3">
    <name type="scientific">Catonella morbi ATCC 51271</name>
    <dbReference type="NCBI Taxonomy" id="592026"/>
    <lineage>
        <taxon>Bacteria</taxon>
        <taxon>Bacillati</taxon>
        <taxon>Bacillota</taxon>
        <taxon>Clostridia</taxon>
        <taxon>Lachnospirales</taxon>
        <taxon>Lachnospiraceae</taxon>
        <taxon>Catonella</taxon>
    </lineage>
</organism>
<proteinExistence type="predicted"/>
<feature type="transmembrane region" description="Helical" evidence="1">
    <location>
        <begin position="7"/>
        <end position="27"/>
    </location>
</feature>
<evidence type="ECO:0000313" key="2">
    <source>
        <dbReference type="EMBL" id="ESL02484.1"/>
    </source>
</evidence>
<dbReference type="AlphaFoldDB" id="V2XJY3"/>
<dbReference type="HOGENOM" id="CLU_1567881_0_0_9"/>
<dbReference type="Proteomes" id="UP000018227">
    <property type="component" value="Unassembled WGS sequence"/>
</dbReference>
<evidence type="ECO:0000313" key="3">
    <source>
        <dbReference type="Proteomes" id="UP000018227"/>
    </source>
</evidence>
<sequence length="170" mass="19871">MKISKKIWILLLVIAAGATVAIYLRYFRKEYKEYTFKSDARNFTIKLKYNTDFTLEEDQGWEGGPDREYSPTVGVRLYYKNDNNVISIYRSIPELFFPEDVTDIEEITANNGMKLRIGKLDTGNKISYQFIYYDNSEPPTDGGDIIFNDESAYEKYKDDISNMLKSVEFH</sequence>
<gene>
    <name evidence="2" type="ORF">GCWU0000282_002620</name>
</gene>
<evidence type="ECO:0008006" key="4">
    <source>
        <dbReference type="Google" id="ProtNLM"/>
    </source>
</evidence>
<keyword evidence="1" id="KW-0472">Membrane</keyword>
<keyword evidence="1" id="KW-0812">Transmembrane</keyword>